<gene>
    <name evidence="1" type="ORF">ACFQ1T_13485</name>
</gene>
<evidence type="ECO:0000313" key="1">
    <source>
        <dbReference type="EMBL" id="MFD0930795.1"/>
    </source>
</evidence>
<keyword evidence="2" id="KW-1185">Reference proteome</keyword>
<dbReference type="RefSeq" id="WP_338657219.1">
    <property type="nucleotide sequence ID" value="NZ_JBHTJW010000003.1"/>
</dbReference>
<organism evidence="1 2">
    <name type="scientific">Methylophilus glucosoxydans</name>
    <dbReference type="NCBI Taxonomy" id="752553"/>
    <lineage>
        <taxon>Bacteria</taxon>
        <taxon>Pseudomonadati</taxon>
        <taxon>Pseudomonadota</taxon>
        <taxon>Betaproteobacteria</taxon>
        <taxon>Nitrosomonadales</taxon>
        <taxon>Methylophilaceae</taxon>
        <taxon>Methylophilus</taxon>
    </lineage>
</organism>
<comment type="caution">
    <text evidence="1">The sequence shown here is derived from an EMBL/GenBank/DDBJ whole genome shotgun (WGS) entry which is preliminary data.</text>
</comment>
<dbReference type="EMBL" id="JBHTJW010000003">
    <property type="protein sequence ID" value="MFD0930795.1"/>
    <property type="molecule type" value="Genomic_DNA"/>
</dbReference>
<accession>A0ABW3GM47</accession>
<name>A0ABW3GM47_9PROT</name>
<evidence type="ECO:0008006" key="3">
    <source>
        <dbReference type="Google" id="ProtNLM"/>
    </source>
</evidence>
<reference evidence="2" key="1">
    <citation type="journal article" date="2019" name="Int. J. Syst. Evol. Microbiol.">
        <title>The Global Catalogue of Microorganisms (GCM) 10K type strain sequencing project: providing services to taxonomists for standard genome sequencing and annotation.</title>
        <authorList>
            <consortium name="The Broad Institute Genomics Platform"/>
            <consortium name="The Broad Institute Genome Sequencing Center for Infectious Disease"/>
            <person name="Wu L."/>
            <person name="Ma J."/>
        </authorList>
    </citation>
    <scope>NUCLEOTIDE SEQUENCE [LARGE SCALE GENOMIC DNA]</scope>
    <source>
        <strain evidence="2">CCUG 59685</strain>
    </source>
</reference>
<sequence>MKTSLRFIPLSLFIFCASVQSTPFDAGNGKQGFKLTCSEFNSSLEECKTKAKDLCASDFKLVEHHVLDHPDAGDGFYMPTEHHLVVECNKT</sequence>
<evidence type="ECO:0000313" key="2">
    <source>
        <dbReference type="Proteomes" id="UP001597106"/>
    </source>
</evidence>
<protein>
    <recommendedName>
        <fullName evidence="3">Lipoprotein</fullName>
    </recommendedName>
</protein>
<proteinExistence type="predicted"/>
<dbReference type="Proteomes" id="UP001597106">
    <property type="component" value="Unassembled WGS sequence"/>
</dbReference>